<evidence type="ECO:0000313" key="2">
    <source>
        <dbReference type="Proteomes" id="UP000046395"/>
    </source>
</evidence>
<dbReference type="SMART" id="SM00289">
    <property type="entry name" value="WR1"/>
    <property type="match status" value="14"/>
</dbReference>
<dbReference type="GO" id="GO:0004867">
    <property type="term" value="F:serine-type endopeptidase inhibitor activity"/>
    <property type="evidence" value="ECO:0007669"/>
    <property type="project" value="InterPro"/>
</dbReference>
<proteinExistence type="predicted"/>
<dbReference type="InterPro" id="IPR002223">
    <property type="entry name" value="Kunitz_BPTI"/>
</dbReference>
<dbReference type="SUPFAM" id="SSF57362">
    <property type="entry name" value="BPTI-like"/>
    <property type="match status" value="5"/>
</dbReference>
<feature type="domain" description="BPTI/Kunitz inhibitor" evidence="1">
    <location>
        <begin position="919"/>
        <end position="970"/>
    </location>
</feature>
<dbReference type="Gene3D" id="4.10.410.10">
    <property type="entry name" value="Pancreatic trypsin inhibitor Kunitz domain"/>
    <property type="match status" value="5"/>
</dbReference>
<feature type="domain" description="BPTI/Kunitz inhibitor" evidence="1">
    <location>
        <begin position="715"/>
        <end position="768"/>
    </location>
</feature>
<dbReference type="InterPro" id="IPR006149">
    <property type="entry name" value="EB_dom"/>
</dbReference>
<evidence type="ECO:0000259" key="1">
    <source>
        <dbReference type="PROSITE" id="PS50279"/>
    </source>
</evidence>
<dbReference type="STRING" id="70415.A0A5S6Q926"/>
<dbReference type="Pfam" id="PF00014">
    <property type="entry name" value="Kunitz_BPTI"/>
    <property type="match status" value="5"/>
</dbReference>
<feature type="domain" description="BPTI/Kunitz inhibitor" evidence="1">
    <location>
        <begin position="819"/>
        <end position="872"/>
    </location>
</feature>
<feature type="domain" description="BPTI/Kunitz inhibitor" evidence="1">
    <location>
        <begin position="182"/>
        <end position="233"/>
    </location>
</feature>
<accession>A0A5S6Q926</accession>
<reference evidence="3" key="1">
    <citation type="submission" date="2019-12" db="UniProtKB">
        <authorList>
            <consortium name="WormBaseParasite"/>
        </authorList>
    </citation>
    <scope>IDENTIFICATION</scope>
</reference>
<organism evidence="2 3">
    <name type="scientific">Trichuris muris</name>
    <name type="common">Mouse whipworm</name>
    <dbReference type="NCBI Taxonomy" id="70415"/>
    <lineage>
        <taxon>Eukaryota</taxon>
        <taxon>Metazoa</taxon>
        <taxon>Ecdysozoa</taxon>
        <taxon>Nematoda</taxon>
        <taxon>Enoplea</taxon>
        <taxon>Dorylaimia</taxon>
        <taxon>Trichinellida</taxon>
        <taxon>Trichuridae</taxon>
        <taxon>Trichuris</taxon>
    </lineage>
</organism>
<dbReference type="PANTHER" id="PTHR46339:SF10">
    <property type="entry name" value="BPTI_KUNITZ INHIBITOR DOMAIN-CONTAINING PROTEIN"/>
    <property type="match status" value="1"/>
</dbReference>
<evidence type="ECO:0000313" key="3">
    <source>
        <dbReference type="WBParaSite" id="TMUE_1000003462.1"/>
    </source>
</evidence>
<dbReference type="InterPro" id="IPR028150">
    <property type="entry name" value="Lustrin_cystein"/>
</dbReference>
<name>A0A5S6Q926_TRIMR</name>
<dbReference type="CDD" id="cd22593">
    <property type="entry name" value="Kunitz_conkunitzin"/>
    <property type="match status" value="1"/>
</dbReference>
<feature type="domain" description="BPTI/Kunitz inhibitor" evidence="1">
    <location>
        <begin position="323"/>
        <end position="358"/>
    </location>
</feature>
<dbReference type="InterPro" id="IPR006150">
    <property type="entry name" value="Cys_repeat_1"/>
</dbReference>
<dbReference type="InterPro" id="IPR053014">
    <property type="entry name" value="Cuticle_assoc_divergent"/>
</dbReference>
<sequence>MGSGTAKEGDACNRNDTQWYPVADSDSSFLYCHPKHGLFVNEQCGLSSDGSRMVFSVEKQQCLARRALAQTFIWPPKRPSVWSSFASEARKKLGGRCSSNAHCPPNSFCDHFGICVCIPDYVEIDQSCWKRSEPTEACRFNEQCEAAWPRSTCVNEICECPNGTRVVRSSVGHLCLSPAYICIQPASSQNGIFHFNQYYYNSLTNECEPVMLKKGGVANANIFKTRKMCEDFCRAAVCLRGEPETRDGATIECSSDADCGHPHSCYKRATTSPVGICCPSRAFVCSPFGGIFMDVSNIEEPLVEYDEGLQAETAQSVNFPVIRYYFTLSELKCKAFLFRGVGGNFNNFLSYEQCFDYCMPVVCNKEKAAVDMNGRLIRCAQTGECPKSHSCVGSICCQSEDILRLAALCPDESLKIDSNGDPVSCSETTPCLPPYVCHPVDVDSGKGICCNEQSGLLLRQHRPFGRCPKNLTALVTADKGEPLRCSIRDAECPVGFFCSLHSDSDTNGICCSFPAEELSCPMFTRPKYTKVGLEKCGPHEAPPSCLLDSDMCYFNREYRIYYCCEGLLPGCPVDSEPFDGSVNASVARCSAHSNATCATPAFCFFDPTANHSICCQNKQECPNGSPSLSDENGNRLTCSNKCPTGYRCLNVGLKRDRKACCADDPLTWRCDHGRSLLRSNGDPVTCSSNSPCPESYLCTGKDSSMICCPRAEYICDQSVNAGEHCPGSKTTRAFYFDPVGKSCNGFTYSGCGGNDNRFSSIGSCEATCELSAVCPHGMPLQEDDRTRNCSAELPCPSGYNCLTVVEGDRFCCPNAEMVCNLPVDPGLQCSGSLAVENFFYDPTTMACRQFFFEGCGGNRNRFHTSESCLSFCQPMACSHGRPLTISGQVRRCSSSSDCPHTHNCSAETQVCCPRADFICTQPEDVGQTCGLPQYRYRYDNDSGICRRFVYAGYQGNANNFVEQKDCKKFCLKLSYCPSGLEPLIDRKDGDAIGCVAVNDHESCPPGYTCQKNHAGLYYCCTAPPKCYSNLDPYVQTGKSSPLSCMPGHFGFNDGCPKEYECQLNTNGEYHCCPGANVTNACPDDMVVHSYRDRQQPTKCYAADPSCPDGYTCQFDPGFGHYFCCSEYRKEMAPRKPYGKAIKQEAKQSASDFKCADGSSPYVDPYLRAVRVCNPYLPFTCPSGYACVYNPSSSNYYCCISNEILPDNVEMALRRSLACPAGLQPFINGSIGQPIICQPSLPGICPLTSICQYSPLYWQFICCTSSPQPGDNLSASSVLQPGDVGCTNDFQCSKNFPGAYCKKSVCTCPASMLLHQKSCVLTCPAGYIADDHVCELLVSLDSES</sequence>
<dbReference type="Proteomes" id="UP000046395">
    <property type="component" value="Unassembled WGS sequence"/>
</dbReference>
<dbReference type="InterPro" id="IPR036880">
    <property type="entry name" value="Kunitz_BPTI_sf"/>
</dbReference>
<dbReference type="PANTHER" id="PTHR46339">
    <property type="entry name" value="PROTEIN CBG15282-RELATED"/>
    <property type="match status" value="1"/>
</dbReference>
<dbReference type="PROSITE" id="PS50279">
    <property type="entry name" value="BPTI_KUNITZ_2"/>
    <property type="match status" value="5"/>
</dbReference>
<dbReference type="Pfam" id="PF14625">
    <property type="entry name" value="Lustrin_cystein"/>
    <property type="match status" value="12"/>
</dbReference>
<dbReference type="WBParaSite" id="TMUE_1000003462.1">
    <property type="protein sequence ID" value="TMUE_1000003462.1"/>
    <property type="gene ID" value="WBGene00285194"/>
</dbReference>
<protein>
    <submittedName>
        <fullName evidence="3">BPTI/Kunitz inhibitor domain-containing protein</fullName>
    </submittedName>
</protein>
<dbReference type="SMART" id="SM00131">
    <property type="entry name" value="KU"/>
    <property type="match status" value="5"/>
</dbReference>
<dbReference type="Pfam" id="PF01683">
    <property type="entry name" value="EB"/>
    <property type="match status" value="1"/>
</dbReference>
<dbReference type="InterPro" id="IPR020901">
    <property type="entry name" value="Prtase_inh_Kunz-CS"/>
</dbReference>
<dbReference type="PROSITE" id="PS00280">
    <property type="entry name" value="BPTI_KUNITZ_1"/>
    <property type="match status" value="2"/>
</dbReference>
<dbReference type="CDD" id="cd00109">
    <property type="entry name" value="Kunitz-type"/>
    <property type="match status" value="1"/>
</dbReference>
<keyword evidence="2" id="KW-1185">Reference proteome</keyword>